<dbReference type="EMBL" id="JBCNJP010000014">
    <property type="protein sequence ID" value="KAK9067945.1"/>
    <property type="molecule type" value="Genomic_DNA"/>
</dbReference>
<feature type="compositionally biased region" description="Polar residues" evidence="1">
    <location>
        <begin position="117"/>
        <end position="129"/>
    </location>
</feature>
<dbReference type="Proteomes" id="UP001408789">
    <property type="component" value="Unassembled WGS sequence"/>
</dbReference>
<dbReference type="PANTHER" id="PTHR35751">
    <property type="match status" value="1"/>
</dbReference>
<accession>A0AAP0D3H2</accession>
<protein>
    <submittedName>
        <fullName evidence="2">Uncharacterized protein</fullName>
    </submittedName>
</protein>
<dbReference type="PANTHER" id="PTHR35751:SF3">
    <property type="entry name" value="OS06G0530200 PROTEIN"/>
    <property type="match status" value="1"/>
</dbReference>
<feature type="region of interest" description="Disordered" evidence="1">
    <location>
        <begin position="56"/>
        <end position="90"/>
    </location>
</feature>
<feature type="compositionally biased region" description="Low complexity" evidence="1">
    <location>
        <begin position="56"/>
        <end position="69"/>
    </location>
</feature>
<feature type="region of interest" description="Disordered" evidence="1">
    <location>
        <begin position="1"/>
        <end position="23"/>
    </location>
</feature>
<keyword evidence="3" id="KW-1185">Reference proteome</keyword>
<name>A0AAP0D3H2_9ASTR</name>
<dbReference type="AlphaFoldDB" id="A0AAP0D3H2"/>
<organism evidence="2 3">
    <name type="scientific">Deinandra increscens subsp. villosa</name>
    <dbReference type="NCBI Taxonomy" id="3103831"/>
    <lineage>
        <taxon>Eukaryota</taxon>
        <taxon>Viridiplantae</taxon>
        <taxon>Streptophyta</taxon>
        <taxon>Embryophyta</taxon>
        <taxon>Tracheophyta</taxon>
        <taxon>Spermatophyta</taxon>
        <taxon>Magnoliopsida</taxon>
        <taxon>eudicotyledons</taxon>
        <taxon>Gunneridae</taxon>
        <taxon>Pentapetalae</taxon>
        <taxon>asterids</taxon>
        <taxon>campanulids</taxon>
        <taxon>Asterales</taxon>
        <taxon>Asteraceae</taxon>
        <taxon>Asteroideae</taxon>
        <taxon>Heliantheae alliance</taxon>
        <taxon>Madieae</taxon>
        <taxon>Madiinae</taxon>
        <taxon>Deinandra</taxon>
    </lineage>
</organism>
<evidence type="ECO:0000313" key="2">
    <source>
        <dbReference type="EMBL" id="KAK9067945.1"/>
    </source>
</evidence>
<feature type="region of interest" description="Disordered" evidence="1">
    <location>
        <begin position="171"/>
        <end position="192"/>
    </location>
</feature>
<evidence type="ECO:0000313" key="3">
    <source>
        <dbReference type="Proteomes" id="UP001408789"/>
    </source>
</evidence>
<reference evidence="2 3" key="1">
    <citation type="submission" date="2024-04" db="EMBL/GenBank/DDBJ databases">
        <title>The reference genome of an endangered Asteraceae, Deinandra increscens subsp. villosa, native to the Central Coast of California.</title>
        <authorList>
            <person name="Guilliams M."/>
            <person name="Hasenstab-Lehman K."/>
            <person name="Meyer R."/>
            <person name="Mcevoy S."/>
        </authorList>
    </citation>
    <scope>NUCLEOTIDE SEQUENCE [LARGE SCALE GENOMIC DNA]</scope>
    <source>
        <tissue evidence="2">Leaf</tissue>
    </source>
</reference>
<feature type="region of interest" description="Disordered" evidence="1">
    <location>
        <begin position="117"/>
        <end position="136"/>
    </location>
</feature>
<comment type="caution">
    <text evidence="2">The sequence shown here is derived from an EMBL/GenBank/DDBJ whole genome shotgun (WGS) entry which is preliminary data.</text>
</comment>
<sequence>MEFFKLSSPYYHSDNQKSTSGTRYSDTKIDHFIVDDLLDFPTDDIECGPFVADTSADSSTAVGSSNSSSRCGGTKPSRLPGDDDSRSFADNQFSSLYTPQIKPLRESPPQKVPFTAATTADRSRYGSSASDEENSADQIDYETCSALGAATQTQATLAKPVANDVPSAFFSRSTSSEKSLGGKASLQPKRTPMTQEEIDAILVGKPHVNGEKPQAGNIDDARLMPLNSTFV</sequence>
<proteinExistence type="predicted"/>
<evidence type="ECO:0000256" key="1">
    <source>
        <dbReference type="SAM" id="MobiDB-lite"/>
    </source>
</evidence>
<gene>
    <name evidence="2" type="ORF">SSX86_012056</name>
</gene>